<dbReference type="InterPro" id="IPR020846">
    <property type="entry name" value="MFS_dom"/>
</dbReference>
<dbReference type="EMBL" id="CAJHNH020003057">
    <property type="protein sequence ID" value="CAG5128413.1"/>
    <property type="molecule type" value="Genomic_DNA"/>
</dbReference>
<dbReference type="Proteomes" id="UP000678393">
    <property type="component" value="Unassembled WGS sequence"/>
</dbReference>
<evidence type="ECO:0000256" key="4">
    <source>
        <dbReference type="ARBA" id="ARBA00023136"/>
    </source>
</evidence>
<feature type="transmembrane region" description="Helical" evidence="5">
    <location>
        <begin position="308"/>
        <end position="325"/>
    </location>
</feature>
<dbReference type="AlphaFoldDB" id="A0A8S3ZG48"/>
<gene>
    <name evidence="7" type="ORF">CUNI_LOCUS13971</name>
</gene>
<dbReference type="OrthoDB" id="2261376at2759"/>
<feature type="transmembrane region" description="Helical" evidence="5">
    <location>
        <begin position="219"/>
        <end position="238"/>
    </location>
</feature>
<sequence>MLAAYTYIILVFNHVIMAFHGTSVPHKCTLDTSVYQDNSTTTQNPGHKQLNNVSFSRCSATHTYSDGQNETVQCSYGQWTYYPVYGETNIVSQFDLVCERKYLASLANTIYFVGVMVGGLLFGDLADRFGRLPIMLFTLYSSVILGIVTAFSVTYTMFVTLRFVTGILMQGLQTSAYTLIMELYIAKYRPFAGAVTECFFGVAIMILAGAAYLVRDWRYLQIVVTLPGLLTLFYPWVVPESLRWLIIKGKLNKAEEVIHRICKVNKIPFPADRWEKLKQSCDKGVDSLQPRQHSLIDLFRTSHIRQSSVILFYIWFAISASYYGLTFQLTSFSGSRYLIFFIGGAVETLAYILTLPVMKRFGRKKPLLACFVAAAALCLGAGIVSDYTTGWFNVTVALALAGRCAVAGLFGIIFVYTSEVYPTVIRNIGMGACCLWARAGGVAAPQINQWTKVLWSVDATIIFGVMAVVAGIFLFPLPETHNRRLPDSVQEVEDISRDEEAAGANGHLASSGKVSIVEEQAGLLPSSDQIKFTDVSKEREL</sequence>
<feature type="transmembrane region" description="Helical" evidence="5">
    <location>
        <begin position="102"/>
        <end position="122"/>
    </location>
</feature>
<evidence type="ECO:0000256" key="5">
    <source>
        <dbReference type="SAM" id="Phobius"/>
    </source>
</evidence>
<proteinExistence type="predicted"/>
<comment type="caution">
    <text evidence="7">The sequence shown here is derived from an EMBL/GenBank/DDBJ whole genome shotgun (WGS) entry which is preliminary data.</text>
</comment>
<name>A0A8S3ZG48_9EUPU</name>
<evidence type="ECO:0000256" key="3">
    <source>
        <dbReference type="ARBA" id="ARBA00022989"/>
    </source>
</evidence>
<dbReference type="Pfam" id="PF00083">
    <property type="entry name" value="Sugar_tr"/>
    <property type="match status" value="1"/>
</dbReference>
<feature type="transmembrane region" description="Helical" evidence="5">
    <location>
        <begin position="367"/>
        <end position="385"/>
    </location>
</feature>
<dbReference type="SUPFAM" id="SSF103473">
    <property type="entry name" value="MFS general substrate transporter"/>
    <property type="match status" value="1"/>
</dbReference>
<dbReference type="InterPro" id="IPR005828">
    <property type="entry name" value="MFS_sugar_transport-like"/>
</dbReference>
<evidence type="ECO:0000313" key="8">
    <source>
        <dbReference type="Proteomes" id="UP000678393"/>
    </source>
</evidence>
<feature type="transmembrane region" description="Helical" evidence="5">
    <location>
        <begin position="191"/>
        <end position="213"/>
    </location>
</feature>
<keyword evidence="2 5" id="KW-0812">Transmembrane</keyword>
<accession>A0A8S3ZG48</accession>
<dbReference type="PANTHER" id="PTHR24064">
    <property type="entry name" value="SOLUTE CARRIER FAMILY 22 MEMBER"/>
    <property type="match status" value="1"/>
</dbReference>
<evidence type="ECO:0000313" key="7">
    <source>
        <dbReference type="EMBL" id="CAG5128413.1"/>
    </source>
</evidence>
<keyword evidence="3 5" id="KW-1133">Transmembrane helix</keyword>
<evidence type="ECO:0000256" key="2">
    <source>
        <dbReference type="ARBA" id="ARBA00022692"/>
    </source>
</evidence>
<keyword evidence="8" id="KW-1185">Reference proteome</keyword>
<protein>
    <recommendedName>
        <fullName evidence="6">Major facilitator superfamily (MFS) profile domain-containing protein</fullName>
    </recommendedName>
</protein>
<dbReference type="InterPro" id="IPR036259">
    <property type="entry name" value="MFS_trans_sf"/>
</dbReference>
<feature type="transmembrane region" description="Helical" evidence="5">
    <location>
        <begin position="159"/>
        <end position="179"/>
    </location>
</feature>
<feature type="transmembrane region" description="Helical" evidence="5">
    <location>
        <begin position="134"/>
        <end position="153"/>
    </location>
</feature>
<evidence type="ECO:0000256" key="1">
    <source>
        <dbReference type="ARBA" id="ARBA00004141"/>
    </source>
</evidence>
<organism evidence="7 8">
    <name type="scientific">Candidula unifasciata</name>
    <dbReference type="NCBI Taxonomy" id="100452"/>
    <lineage>
        <taxon>Eukaryota</taxon>
        <taxon>Metazoa</taxon>
        <taxon>Spiralia</taxon>
        <taxon>Lophotrochozoa</taxon>
        <taxon>Mollusca</taxon>
        <taxon>Gastropoda</taxon>
        <taxon>Heterobranchia</taxon>
        <taxon>Euthyneura</taxon>
        <taxon>Panpulmonata</taxon>
        <taxon>Eupulmonata</taxon>
        <taxon>Stylommatophora</taxon>
        <taxon>Helicina</taxon>
        <taxon>Helicoidea</taxon>
        <taxon>Geomitridae</taxon>
        <taxon>Candidula</taxon>
    </lineage>
</organism>
<feature type="transmembrane region" description="Helical" evidence="5">
    <location>
        <begin position="337"/>
        <end position="355"/>
    </location>
</feature>
<evidence type="ECO:0000259" key="6">
    <source>
        <dbReference type="PROSITE" id="PS50850"/>
    </source>
</evidence>
<keyword evidence="4 5" id="KW-0472">Membrane</keyword>
<dbReference type="PROSITE" id="PS50850">
    <property type="entry name" value="MFS"/>
    <property type="match status" value="1"/>
</dbReference>
<dbReference type="GO" id="GO:0022857">
    <property type="term" value="F:transmembrane transporter activity"/>
    <property type="evidence" value="ECO:0007669"/>
    <property type="project" value="InterPro"/>
</dbReference>
<dbReference type="Gene3D" id="1.20.1250.20">
    <property type="entry name" value="MFS general substrate transporter like domains"/>
    <property type="match status" value="1"/>
</dbReference>
<reference evidence="7" key="1">
    <citation type="submission" date="2021-04" db="EMBL/GenBank/DDBJ databases">
        <authorList>
            <consortium name="Molecular Ecology Group"/>
        </authorList>
    </citation>
    <scope>NUCLEOTIDE SEQUENCE</scope>
</reference>
<dbReference type="GO" id="GO:0016020">
    <property type="term" value="C:membrane"/>
    <property type="evidence" value="ECO:0007669"/>
    <property type="project" value="UniProtKB-SubCell"/>
</dbReference>
<feature type="transmembrane region" description="Helical" evidence="5">
    <location>
        <begin position="453"/>
        <end position="475"/>
    </location>
</feature>
<feature type="domain" description="Major facilitator superfamily (MFS) profile" evidence="6">
    <location>
        <begin position="1"/>
        <end position="482"/>
    </location>
</feature>
<feature type="transmembrane region" description="Helical" evidence="5">
    <location>
        <begin position="391"/>
        <end position="416"/>
    </location>
</feature>
<dbReference type="CDD" id="cd17317">
    <property type="entry name" value="MFS_SLC22"/>
    <property type="match status" value="1"/>
</dbReference>
<comment type="subcellular location">
    <subcellularLocation>
        <location evidence="1">Membrane</location>
        <topology evidence="1">Multi-pass membrane protein</topology>
    </subcellularLocation>
</comment>